<dbReference type="VEuPathDB" id="FungiDB:I302_03717"/>
<reference evidence="3" key="4">
    <citation type="submission" date="2024-02" db="EMBL/GenBank/DDBJ databases">
        <title>Comparative genomics of Cryptococcus and Kwoniella reveals pathogenesis evolution and contrasting modes of karyotype evolution via chromosome fusion or intercentromeric recombination.</title>
        <authorList>
            <person name="Coelho M.A."/>
            <person name="David-Palma M."/>
            <person name="Shea T."/>
            <person name="Bowers K."/>
            <person name="McGinley-Smith S."/>
            <person name="Mohammad A.W."/>
            <person name="Gnirke A."/>
            <person name="Yurkov A.M."/>
            <person name="Nowrousian M."/>
            <person name="Sun S."/>
            <person name="Cuomo C.A."/>
            <person name="Heitman J."/>
        </authorList>
    </citation>
    <scope>NUCLEOTIDE SEQUENCE</scope>
    <source>
        <strain evidence="3">CBS 10118</strain>
    </source>
</reference>
<dbReference type="KEGG" id="kbi:30208116"/>
<evidence type="ECO:0000313" key="3">
    <source>
        <dbReference type="EMBL" id="WVW78391.1"/>
    </source>
</evidence>
<feature type="compositionally biased region" description="Basic residues" evidence="1">
    <location>
        <begin position="280"/>
        <end position="296"/>
    </location>
</feature>
<evidence type="ECO:0000313" key="4">
    <source>
        <dbReference type="Proteomes" id="UP000092730"/>
    </source>
</evidence>
<protein>
    <submittedName>
        <fullName evidence="2">Uncharacterized protein</fullName>
    </submittedName>
</protein>
<reference evidence="3" key="2">
    <citation type="submission" date="2013-07" db="EMBL/GenBank/DDBJ databases">
        <authorList>
            <consortium name="The Broad Institute Genome Sequencing Platform"/>
            <person name="Cuomo C."/>
            <person name="Litvintseva A."/>
            <person name="Chen Y."/>
            <person name="Heitman J."/>
            <person name="Sun S."/>
            <person name="Springer D."/>
            <person name="Dromer F."/>
            <person name="Young S.K."/>
            <person name="Zeng Q."/>
            <person name="Gargeya S."/>
            <person name="Fitzgerald M."/>
            <person name="Abouelleil A."/>
            <person name="Alvarado L."/>
            <person name="Berlin A.M."/>
            <person name="Chapman S.B."/>
            <person name="Dewar J."/>
            <person name="Goldberg J."/>
            <person name="Griggs A."/>
            <person name="Gujja S."/>
            <person name="Hansen M."/>
            <person name="Howarth C."/>
            <person name="Imamovic A."/>
            <person name="Larimer J."/>
            <person name="McCowan C."/>
            <person name="Murphy C."/>
            <person name="Pearson M."/>
            <person name="Priest M."/>
            <person name="Roberts A."/>
            <person name="Saif S."/>
            <person name="Shea T."/>
            <person name="Sykes S."/>
            <person name="Wortman J."/>
            <person name="Nusbaum C."/>
            <person name="Birren B."/>
        </authorList>
    </citation>
    <scope>NUCLEOTIDE SEQUENCE</scope>
    <source>
        <strain evidence="3">CBS 10118</strain>
    </source>
</reference>
<evidence type="ECO:0000313" key="2">
    <source>
        <dbReference type="EMBL" id="OCF26040.1"/>
    </source>
</evidence>
<evidence type="ECO:0000256" key="1">
    <source>
        <dbReference type="SAM" id="MobiDB-lite"/>
    </source>
</evidence>
<gene>
    <name evidence="2" type="ORF">I302_03717</name>
    <name evidence="3" type="ORF">I302_100345</name>
</gene>
<name>A0A1B9G4W7_9TREE</name>
<feature type="compositionally biased region" description="Polar residues" evidence="1">
    <location>
        <begin position="46"/>
        <end position="55"/>
    </location>
</feature>
<feature type="compositionally biased region" description="Basic and acidic residues" evidence="1">
    <location>
        <begin position="176"/>
        <end position="208"/>
    </location>
</feature>
<proteinExistence type="predicted"/>
<dbReference type="AlphaFoldDB" id="A0A1B9G4W7"/>
<dbReference type="GeneID" id="30208116"/>
<feature type="region of interest" description="Disordered" evidence="1">
    <location>
        <begin position="377"/>
        <end position="400"/>
    </location>
</feature>
<feature type="compositionally biased region" description="Basic and acidic residues" evidence="1">
    <location>
        <begin position="85"/>
        <end position="101"/>
    </location>
</feature>
<feature type="compositionally biased region" description="Polar residues" evidence="1">
    <location>
        <begin position="151"/>
        <end position="175"/>
    </location>
</feature>
<reference evidence="2" key="1">
    <citation type="submission" date="2013-07" db="EMBL/GenBank/DDBJ databases">
        <title>The Genome Sequence of Cryptococcus bestiolae CBS10118.</title>
        <authorList>
            <consortium name="The Broad Institute Genome Sequencing Platform"/>
            <person name="Cuomo C."/>
            <person name="Litvintseva A."/>
            <person name="Chen Y."/>
            <person name="Heitman J."/>
            <person name="Sun S."/>
            <person name="Springer D."/>
            <person name="Dromer F."/>
            <person name="Young S.K."/>
            <person name="Zeng Q."/>
            <person name="Gargeya S."/>
            <person name="Fitzgerald M."/>
            <person name="Abouelleil A."/>
            <person name="Alvarado L."/>
            <person name="Berlin A.M."/>
            <person name="Chapman S.B."/>
            <person name="Dewar J."/>
            <person name="Goldberg J."/>
            <person name="Griggs A."/>
            <person name="Gujja S."/>
            <person name="Hansen M."/>
            <person name="Howarth C."/>
            <person name="Imamovic A."/>
            <person name="Larimer J."/>
            <person name="McCowan C."/>
            <person name="Murphy C."/>
            <person name="Pearson M."/>
            <person name="Priest M."/>
            <person name="Roberts A."/>
            <person name="Saif S."/>
            <person name="Shea T."/>
            <person name="Sykes S."/>
            <person name="Wortman J."/>
            <person name="Nusbaum C."/>
            <person name="Birren B."/>
        </authorList>
    </citation>
    <scope>NUCLEOTIDE SEQUENCE [LARGE SCALE GENOMIC DNA]</scope>
    <source>
        <strain evidence="2">CBS 10118</strain>
    </source>
</reference>
<organism evidence="2">
    <name type="scientific">Kwoniella bestiolae CBS 10118</name>
    <dbReference type="NCBI Taxonomy" id="1296100"/>
    <lineage>
        <taxon>Eukaryota</taxon>
        <taxon>Fungi</taxon>
        <taxon>Dikarya</taxon>
        <taxon>Basidiomycota</taxon>
        <taxon>Agaricomycotina</taxon>
        <taxon>Tremellomycetes</taxon>
        <taxon>Tremellales</taxon>
        <taxon>Cryptococcaceae</taxon>
        <taxon>Kwoniella</taxon>
    </lineage>
</organism>
<reference evidence="2" key="3">
    <citation type="submission" date="2014-01" db="EMBL/GenBank/DDBJ databases">
        <title>Evolution of pathogenesis and genome organization in the Tremellales.</title>
        <authorList>
            <person name="Cuomo C."/>
            <person name="Litvintseva A."/>
            <person name="Heitman J."/>
            <person name="Chen Y."/>
            <person name="Sun S."/>
            <person name="Springer D."/>
            <person name="Dromer F."/>
            <person name="Young S."/>
            <person name="Zeng Q."/>
            <person name="Chapman S."/>
            <person name="Gujja S."/>
            <person name="Saif S."/>
            <person name="Birren B."/>
        </authorList>
    </citation>
    <scope>NUCLEOTIDE SEQUENCE</scope>
    <source>
        <strain evidence="2">CBS 10118</strain>
    </source>
</reference>
<keyword evidence="4" id="KW-1185">Reference proteome</keyword>
<dbReference type="Proteomes" id="UP000092730">
    <property type="component" value="Chromosome 1"/>
</dbReference>
<accession>A0A1B9G4W7</accession>
<feature type="region of interest" description="Disordered" evidence="1">
    <location>
        <begin position="1"/>
        <end position="310"/>
    </location>
</feature>
<feature type="compositionally biased region" description="Polar residues" evidence="1">
    <location>
        <begin position="1"/>
        <end position="30"/>
    </location>
</feature>
<feature type="compositionally biased region" description="Basic and acidic residues" evidence="1">
    <location>
        <begin position="120"/>
        <end position="142"/>
    </location>
</feature>
<feature type="compositionally biased region" description="Polar residues" evidence="1">
    <location>
        <begin position="266"/>
        <end position="276"/>
    </location>
</feature>
<sequence length="433" mass="48385">MATTQRYSTSSARTTPGSTTYIPTSYSSRVSDPRGMILGAIKDSSFPGSSATGGRTSEKTGVTAKLRKTPRFSDGDTHINTSKGSSDDARSGGEKHSKESFWNRSRRMVQEFFTSLDSGTRTDRSNAVDRSSSHHRDLRPTVEDDTDIQPEETSGKGTQSSCDDNVSPQESVRSQDSYDAREPPRGRTNRRGAETHRPGYESTFERSTSRIRRLPLSSKKTKPPQPPFNPHDPTHFGSYDEWPSEKDLYMMSGANPDASHRRRYTTNDIRMSSQADTGTKRAKKRTRRRLEKQRRQRGTDRPTDIFGSMDHAYGGHPSSLYYHERPWSSKGTSYEHYEPPPHSPPWGHPSMRPSYGYSRPPPCTSMNPSMMSYGPPGSGWGGPPPAWDQNPSTQPGTCPQAPPHFTYVMSVLTNARKAIEGQRPPVMARPLYT</sequence>
<dbReference type="EMBL" id="CP144541">
    <property type="protein sequence ID" value="WVW78391.1"/>
    <property type="molecule type" value="Genomic_DNA"/>
</dbReference>
<dbReference type="EMBL" id="KI894020">
    <property type="protein sequence ID" value="OCF26040.1"/>
    <property type="molecule type" value="Genomic_DNA"/>
</dbReference>
<dbReference type="RefSeq" id="XP_019047110.1">
    <property type="nucleotide sequence ID" value="XM_019190362.1"/>
</dbReference>